<evidence type="ECO:0000313" key="2">
    <source>
        <dbReference type="EMBL" id="ADE77317.1"/>
    </source>
</evidence>
<dbReference type="SUPFAM" id="SSF54928">
    <property type="entry name" value="RNA-binding domain, RBD"/>
    <property type="match status" value="1"/>
</dbReference>
<name>D5ACP8_PICSI</name>
<sequence length="208" mass="23308">MANGENKRPRIVPPPVRSPTISLKIERFLRPFTIKALKELLSETGTIRYFWIDQIKTHCYVTYSSVEEATATRNALYNLKWPIIGGRLLIAEFVDPEEVKLVCEGQSANLINAPNPMPHKNSTQGSPSLSLQSSSAQSLPPPPQSAAKTKQTLASDREPEPAIYTLDDLFKKTRAKPHIYYLPLTEEQVTSKLSAKGRDQQNQKVSHL</sequence>
<dbReference type="CDD" id="cd12432">
    <property type="entry name" value="RRM_ACINU"/>
    <property type="match status" value="1"/>
</dbReference>
<feature type="region of interest" description="Disordered" evidence="1">
    <location>
        <begin position="112"/>
        <end position="160"/>
    </location>
</feature>
<dbReference type="InterPro" id="IPR012677">
    <property type="entry name" value="Nucleotide-bd_a/b_plait_sf"/>
</dbReference>
<protein>
    <recommendedName>
        <fullName evidence="3">RRM domain-containing protein</fullName>
    </recommendedName>
</protein>
<evidence type="ECO:0000256" key="1">
    <source>
        <dbReference type="SAM" id="MobiDB-lite"/>
    </source>
</evidence>
<dbReference type="EMBL" id="BT124036">
    <property type="protein sequence ID" value="ADE77317.1"/>
    <property type="molecule type" value="mRNA"/>
</dbReference>
<dbReference type="InterPro" id="IPR032552">
    <property type="entry name" value="RSB_motif"/>
</dbReference>
<dbReference type="PANTHER" id="PTHR47031">
    <property type="entry name" value="SAP DNA-BINDING DOMAIN-CONTAINING PROTEIN"/>
    <property type="match status" value="1"/>
</dbReference>
<dbReference type="Gene3D" id="3.30.70.330">
    <property type="match status" value="1"/>
</dbReference>
<reference evidence="2" key="1">
    <citation type="submission" date="2010-04" db="EMBL/GenBank/DDBJ databases">
        <authorList>
            <person name="Reid K.E."/>
            <person name="Liao N."/>
            <person name="Chan S."/>
            <person name="Docking R."/>
            <person name="Taylor G."/>
            <person name="Moore R."/>
            <person name="Mayo M."/>
            <person name="Munro S."/>
            <person name="King J."/>
            <person name="Yanchuk A."/>
            <person name="Holt R."/>
            <person name="Jones S."/>
            <person name="Marra M."/>
            <person name="Ritland C.E."/>
            <person name="Ritland K."/>
            <person name="Bohlmann J."/>
        </authorList>
    </citation>
    <scope>NUCLEOTIDE SEQUENCE</scope>
    <source>
        <tissue evidence="2">Bud</tissue>
    </source>
</reference>
<evidence type="ECO:0008006" key="3">
    <source>
        <dbReference type="Google" id="ProtNLM"/>
    </source>
</evidence>
<dbReference type="Pfam" id="PF16294">
    <property type="entry name" value="RSB_motif"/>
    <property type="match status" value="1"/>
</dbReference>
<dbReference type="InterPro" id="IPR034257">
    <property type="entry name" value="Acinus_RRM"/>
</dbReference>
<organism evidence="2">
    <name type="scientific">Picea sitchensis</name>
    <name type="common">Sitka spruce</name>
    <name type="synonym">Pinus sitchensis</name>
    <dbReference type="NCBI Taxonomy" id="3332"/>
    <lineage>
        <taxon>Eukaryota</taxon>
        <taxon>Viridiplantae</taxon>
        <taxon>Streptophyta</taxon>
        <taxon>Embryophyta</taxon>
        <taxon>Tracheophyta</taxon>
        <taxon>Spermatophyta</taxon>
        <taxon>Pinopsida</taxon>
        <taxon>Pinidae</taxon>
        <taxon>Conifers I</taxon>
        <taxon>Pinales</taxon>
        <taxon>Pinaceae</taxon>
        <taxon>Picea</taxon>
    </lineage>
</organism>
<dbReference type="AlphaFoldDB" id="D5ACP8"/>
<dbReference type="GO" id="GO:0003676">
    <property type="term" value="F:nucleic acid binding"/>
    <property type="evidence" value="ECO:0007669"/>
    <property type="project" value="InterPro"/>
</dbReference>
<accession>D5ACP8</accession>
<dbReference type="PANTHER" id="PTHR47031:SF3">
    <property type="entry name" value="SAP DOMAIN-CONTAINING PROTEIN"/>
    <property type="match status" value="1"/>
</dbReference>
<feature type="compositionally biased region" description="Low complexity" evidence="1">
    <location>
        <begin position="126"/>
        <end position="138"/>
    </location>
</feature>
<proteinExistence type="evidence at transcript level"/>
<dbReference type="InterPro" id="IPR035979">
    <property type="entry name" value="RBD_domain_sf"/>
</dbReference>